<keyword evidence="1" id="KW-0464">Manganese</keyword>
<keyword evidence="1" id="KW-0378">Hydrolase</keyword>
<keyword evidence="1" id="KW-0479">Metal-binding</keyword>
<dbReference type="AlphaFoldDB" id="A0A7S0X1B4"/>
<feature type="domain" description="PPM-type phosphatase" evidence="3">
    <location>
        <begin position="92"/>
        <end position="364"/>
    </location>
</feature>
<proteinExistence type="inferred from homology"/>
<dbReference type="SMART" id="SM00332">
    <property type="entry name" value="PP2Cc"/>
    <property type="match status" value="1"/>
</dbReference>
<evidence type="ECO:0000313" key="4">
    <source>
        <dbReference type="EMBL" id="CAD8696868.1"/>
    </source>
</evidence>
<keyword evidence="1" id="KW-0460">Magnesium</keyword>
<feature type="region of interest" description="Disordered" evidence="2">
    <location>
        <begin position="372"/>
        <end position="394"/>
    </location>
</feature>
<name>A0A7S0X1B4_9CHLO</name>
<dbReference type="PANTHER" id="PTHR12320">
    <property type="entry name" value="PROTEIN PHOSPHATASE 2C"/>
    <property type="match status" value="1"/>
</dbReference>
<evidence type="ECO:0000259" key="3">
    <source>
        <dbReference type="PROSITE" id="PS51746"/>
    </source>
</evidence>
<dbReference type="InterPro" id="IPR039123">
    <property type="entry name" value="PPTC7"/>
</dbReference>
<dbReference type="PANTHER" id="PTHR12320:SF1">
    <property type="entry name" value="PROTEIN PHOSPHATASE PTC7 HOMOLOG"/>
    <property type="match status" value="1"/>
</dbReference>
<feature type="compositionally biased region" description="Polar residues" evidence="2">
    <location>
        <begin position="1"/>
        <end position="12"/>
    </location>
</feature>
<feature type="region of interest" description="Disordered" evidence="2">
    <location>
        <begin position="1"/>
        <end position="23"/>
    </location>
</feature>
<gene>
    <name evidence="4" type="ORF">CLEI1391_LOCUS21055</name>
</gene>
<dbReference type="Gene3D" id="3.60.40.10">
    <property type="entry name" value="PPM-type phosphatase domain"/>
    <property type="match status" value="1"/>
</dbReference>
<comment type="similarity">
    <text evidence="1">Belongs to the PP2C family.</text>
</comment>
<dbReference type="GO" id="GO:0004722">
    <property type="term" value="F:protein serine/threonine phosphatase activity"/>
    <property type="evidence" value="ECO:0007669"/>
    <property type="project" value="UniProtKB-EC"/>
</dbReference>
<accession>A0A7S0X1B4</accession>
<dbReference type="SMART" id="SM00331">
    <property type="entry name" value="PP2C_SIG"/>
    <property type="match status" value="1"/>
</dbReference>
<dbReference type="InterPro" id="IPR001932">
    <property type="entry name" value="PPM-type_phosphatase-like_dom"/>
</dbReference>
<evidence type="ECO:0000256" key="1">
    <source>
        <dbReference type="RuleBase" id="RU366020"/>
    </source>
</evidence>
<comment type="cofactor">
    <cofactor evidence="1">
        <name>Mn(2+)</name>
        <dbReference type="ChEBI" id="CHEBI:29035"/>
    </cofactor>
</comment>
<reference evidence="4" key="1">
    <citation type="submission" date="2021-01" db="EMBL/GenBank/DDBJ databases">
        <authorList>
            <person name="Corre E."/>
            <person name="Pelletier E."/>
            <person name="Niang G."/>
            <person name="Scheremetjew M."/>
            <person name="Finn R."/>
            <person name="Kale V."/>
            <person name="Holt S."/>
            <person name="Cochrane G."/>
            <person name="Meng A."/>
            <person name="Brown T."/>
            <person name="Cohen L."/>
        </authorList>
    </citation>
    <scope>NUCLEOTIDE SEQUENCE</scope>
    <source>
        <strain evidence="4">SAG 11-49</strain>
    </source>
</reference>
<sequence length="394" mass="41781">MLASSSTTQVVNGKTGLRARGVSPAKPATVKNTRTMHKLFKKKHGNPLTVDALPATTTTTLAVEPSTYSRRFVGDNTPALPQGTTLKLKQAVCYLPHPDKVHYGGEDAHFISDVYGGALGVADGVGGWQESGVNPADYSRMFMRMACAYLEGTEHFAQDGMDRSSAPFIDPRGALNAAHQTTKVPGSATACVMQLDQERQTLEAANLGDSGFVVIRSGKMVAKSKPLQHYFDCPLQFGAFPEFVEATDTADMADTYSIPLAPGDVVIAGSDGLWDNVFESEILALAPRSTDDVQRAADSIATLARQHAGDNDFPSPYTREALSQGLDLPWWEKLVGATFKGGRFQLKQLTGGKMDDITVLIAYVETAQAAPPAPASPQAAVPGDGPAGEAPAKA</sequence>
<dbReference type="PROSITE" id="PS51746">
    <property type="entry name" value="PPM_2"/>
    <property type="match status" value="1"/>
</dbReference>
<dbReference type="EMBL" id="HBFB01037473">
    <property type="protein sequence ID" value="CAD8696868.1"/>
    <property type="molecule type" value="Transcribed_RNA"/>
</dbReference>
<organism evidence="4">
    <name type="scientific">Chlamydomonas leiostraca</name>
    <dbReference type="NCBI Taxonomy" id="1034604"/>
    <lineage>
        <taxon>Eukaryota</taxon>
        <taxon>Viridiplantae</taxon>
        <taxon>Chlorophyta</taxon>
        <taxon>core chlorophytes</taxon>
        <taxon>Chlorophyceae</taxon>
        <taxon>CS clade</taxon>
        <taxon>Chlamydomonadales</taxon>
        <taxon>Chlamydomonadaceae</taxon>
        <taxon>Chlamydomonas</taxon>
    </lineage>
</organism>
<dbReference type="EC" id="3.1.3.16" evidence="1"/>
<comment type="cofactor">
    <cofactor evidence="1">
        <name>Mg(2+)</name>
        <dbReference type="ChEBI" id="CHEBI:18420"/>
    </cofactor>
</comment>
<comment type="catalytic activity">
    <reaction evidence="1">
        <text>O-phospho-L-threonyl-[protein] + H2O = L-threonyl-[protein] + phosphate</text>
        <dbReference type="Rhea" id="RHEA:47004"/>
        <dbReference type="Rhea" id="RHEA-COMP:11060"/>
        <dbReference type="Rhea" id="RHEA-COMP:11605"/>
        <dbReference type="ChEBI" id="CHEBI:15377"/>
        <dbReference type="ChEBI" id="CHEBI:30013"/>
        <dbReference type="ChEBI" id="CHEBI:43474"/>
        <dbReference type="ChEBI" id="CHEBI:61977"/>
        <dbReference type="EC" id="3.1.3.16"/>
    </reaction>
</comment>
<protein>
    <recommendedName>
        <fullName evidence="1">Protein phosphatase</fullName>
        <ecNumber evidence="1">3.1.3.16</ecNumber>
    </recommendedName>
</protein>
<dbReference type="InterPro" id="IPR036457">
    <property type="entry name" value="PPM-type-like_dom_sf"/>
</dbReference>
<comment type="catalytic activity">
    <reaction evidence="1">
        <text>O-phospho-L-seryl-[protein] + H2O = L-seryl-[protein] + phosphate</text>
        <dbReference type="Rhea" id="RHEA:20629"/>
        <dbReference type="Rhea" id="RHEA-COMP:9863"/>
        <dbReference type="Rhea" id="RHEA-COMP:11604"/>
        <dbReference type="ChEBI" id="CHEBI:15377"/>
        <dbReference type="ChEBI" id="CHEBI:29999"/>
        <dbReference type="ChEBI" id="CHEBI:43474"/>
        <dbReference type="ChEBI" id="CHEBI:83421"/>
        <dbReference type="EC" id="3.1.3.16"/>
    </reaction>
</comment>
<keyword evidence="1" id="KW-0904">Protein phosphatase</keyword>
<dbReference type="Pfam" id="PF07228">
    <property type="entry name" value="SpoIIE"/>
    <property type="match status" value="1"/>
</dbReference>
<dbReference type="GO" id="GO:0046872">
    <property type="term" value="F:metal ion binding"/>
    <property type="evidence" value="ECO:0007669"/>
    <property type="project" value="UniProtKB-UniRule"/>
</dbReference>
<evidence type="ECO:0000256" key="2">
    <source>
        <dbReference type="SAM" id="MobiDB-lite"/>
    </source>
</evidence>
<dbReference type="SUPFAM" id="SSF81606">
    <property type="entry name" value="PP2C-like"/>
    <property type="match status" value="1"/>
</dbReference>